<organism evidence="4 5">
    <name type="scientific">Sphingopyxis italica</name>
    <dbReference type="NCBI Taxonomy" id="1129133"/>
    <lineage>
        <taxon>Bacteria</taxon>
        <taxon>Pseudomonadati</taxon>
        <taxon>Pseudomonadota</taxon>
        <taxon>Alphaproteobacteria</taxon>
        <taxon>Sphingomonadales</taxon>
        <taxon>Sphingomonadaceae</taxon>
        <taxon>Sphingopyxis</taxon>
    </lineage>
</organism>
<evidence type="ECO:0000313" key="5">
    <source>
        <dbReference type="Proteomes" id="UP000535078"/>
    </source>
</evidence>
<accession>A0A7X5XUA3</accession>
<dbReference type="Pfam" id="PF00106">
    <property type="entry name" value="adh_short"/>
    <property type="match status" value="1"/>
</dbReference>
<sequence>MTDVAGKTAFVTGGASGLGFATAKALAAKGASLILADIDGAGAEAAAATLRGDGADALGLQLDVTSEDSWAAAGARAREFGPVRILFSNAGVGGGSGPFEQYDTDVWRWNYAVNAHAHLYACRTFLADMKASGEPGHLVITSSMVAIVPPPISVAYISSKYATLGIAMALRNELAGTCVDISVLMPGMSATRIVETTRDLRPVEVEAGKAAATSQAMQGVLAGGMAPDKIGARVVEAIEAGEYWIFTHPEWKAMAELVTRDMLSSFGPSADPDYRGDDIDGLIAANGGRMFGAKI</sequence>
<protein>
    <submittedName>
        <fullName evidence="4">NAD(P)-dependent dehydrogenase (Short-subunit alcohol dehydrogenase family)</fullName>
    </submittedName>
</protein>
<dbReference type="InterPro" id="IPR036291">
    <property type="entry name" value="NAD(P)-bd_dom_sf"/>
</dbReference>
<evidence type="ECO:0000256" key="3">
    <source>
        <dbReference type="ARBA" id="ARBA00023002"/>
    </source>
</evidence>
<dbReference type="RefSeq" id="WP_167922794.1">
    <property type="nucleotide sequence ID" value="NZ_JAATIT010000006.1"/>
</dbReference>
<evidence type="ECO:0000256" key="2">
    <source>
        <dbReference type="ARBA" id="ARBA00022857"/>
    </source>
</evidence>
<reference evidence="4 5" key="1">
    <citation type="submission" date="2020-03" db="EMBL/GenBank/DDBJ databases">
        <title>Genomic Encyclopedia of Type Strains, Phase IV (KMG-IV): sequencing the most valuable type-strain genomes for metagenomic binning, comparative biology and taxonomic classification.</title>
        <authorList>
            <person name="Goeker M."/>
        </authorList>
    </citation>
    <scope>NUCLEOTIDE SEQUENCE [LARGE SCALE GENOMIC DNA]</scope>
    <source>
        <strain evidence="4 5">DSM 25229</strain>
    </source>
</reference>
<dbReference type="GO" id="GO:0016491">
    <property type="term" value="F:oxidoreductase activity"/>
    <property type="evidence" value="ECO:0007669"/>
    <property type="project" value="UniProtKB-KW"/>
</dbReference>
<keyword evidence="3" id="KW-0560">Oxidoreductase</keyword>
<comment type="caution">
    <text evidence="4">The sequence shown here is derived from an EMBL/GenBank/DDBJ whole genome shotgun (WGS) entry which is preliminary data.</text>
</comment>
<dbReference type="CDD" id="cd05233">
    <property type="entry name" value="SDR_c"/>
    <property type="match status" value="1"/>
</dbReference>
<dbReference type="Proteomes" id="UP000535078">
    <property type="component" value="Unassembled WGS sequence"/>
</dbReference>
<keyword evidence="2" id="KW-0521">NADP</keyword>
<proteinExistence type="inferred from homology"/>
<dbReference type="SUPFAM" id="SSF51735">
    <property type="entry name" value="NAD(P)-binding Rossmann-fold domains"/>
    <property type="match status" value="1"/>
</dbReference>
<dbReference type="InterPro" id="IPR002347">
    <property type="entry name" value="SDR_fam"/>
</dbReference>
<gene>
    <name evidence="4" type="ORF">GGR90_003646</name>
</gene>
<dbReference type="PRINTS" id="PR00081">
    <property type="entry name" value="GDHRDH"/>
</dbReference>
<dbReference type="PANTHER" id="PTHR43391">
    <property type="entry name" value="RETINOL DEHYDROGENASE-RELATED"/>
    <property type="match status" value="1"/>
</dbReference>
<evidence type="ECO:0000313" key="4">
    <source>
        <dbReference type="EMBL" id="NJB91435.1"/>
    </source>
</evidence>
<keyword evidence="5" id="KW-1185">Reference proteome</keyword>
<dbReference type="EMBL" id="JAATIT010000006">
    <property type="protein sequence ID" value="NJB91435.1"/>
    <property type="molecule type" value="Genomic_DNA"/>
</dbReference>
<dbReference type="Gene3D" id="3.40.50.720">
    <property type="entry name" value="NAD(P)-binding Rossmann-like Domain"/>
    <property type="match status" value="1"/>
</dbReference>
<dbReference type="PANTHER" id="PTHR43391:SF14">
    <property type="entry name" value="DEHYDROGENASE_REDUCTASE SDR FAMILY PROTEIN 7-LIKE"/>
    <property type="match status" value="1"/>
</dbReference>
<comment type="similarity">
    <text evidence="1">Belongs to the short-chain dehydrogenases/reductases (SDR) family.</text>
</comment>
<dbReference type="AlphaFoldDB" id="A0A7X5XUA3"/>
<evidence type="ECO:0000256" key="1">
    <source>
        <dbReference type="ARBA" id="ARBA00006484"/>
    </source>
</evidence>
<name>A0A7X5XUA3_9SPHN</name>